<dbReference type="InterPro" id="IPR036869">
    <property type="entry name" value="J_dom_sf"/>
</dbReference>
<sequence length="251" mass="26993">MSIWGKLIGGGLGFAFGGPIGALLGGVAGHAVDRIRETEEEQGQEALEDGRPAATKQIAFTIGVIVLGAKMAKADGVVTSDEVAAFREVFQVPPDELKNVARVFNQAKQDATGYEPYARQIAGMFKEDPEVLEDLLAGLMHIARADNVIHPNEVAFLKSVAEIFGISAGDYRRLHATYLGPDGEDPYAVLGISDDATDSEVKAAYRKLIKTNHPDRAIAQGMPEEFVAVANEKLARINEAYDRISKERGLG</sequence>
<dbReference type="InterPro" id="IPR001623">
    <property type="entry name" value="DnaJ_domain"/>
</dbReference>
<dbReference type="SUPFAM" id="SSF46565">
    <property type="entry name" value="Chaperone J-domain"/>
    <property type="match status" value="1"/>
</dbReference>
<dbReference type="Pfam" id="PF05099">
    <property type="entry name" value="TerB"/>
    <property type="match status" value="1"/>
</dbReference>
<evidence type="ECO:0000313" key="2">
    <source>
        <dbReference type="EMBL" id="PJK28111.1"/>
    </source>
</evidence>
<protein>
    <submittedName>
        <fullName evidence="2">Molecular chaperone DjlA</fullName>
    </submittedName>
</protein>
<dbReference type="InterPro" id="IPR029024">
    <property type="entry name" value="TerB-like"/>
</dbReference>
<evidence type="ECO:0000313" key="3">
    <source>
        <dbReference type="Proteomes" id="UP000229498"/>
    </source>
</evidence>
<dbReference type="Gene3D" id="1.10.3680.10">
    <property type="entry name" value="TerB-like"/>
    <property type="match status" value="1"/>
</dbReference>
<dbReference type="Gene3D" id="1.10.287.110">
    <property type="entry name" value="DnaJ domain"/>
    <property type="match status" value="1"/>
</dbReference>
<dbReference type="PRINTS" id="PR00625">
    <property type="entry name" value="JDOMAIN"/>
</dbReference>
<dbReference type="PROSITE" id="PS50076">
    <property type="entry name" value="DNAJ_2"/>
    <property type="match status" value="1"/>
</dbReference>
<dbReference type="OrthoDB" id="9782583at2"/>
<dbReference type="AlphaFoldDB" id="A0A2M9FXB7"/>
<dbReference type="SUPFAM" id="SSF158682">
    <property type="entry name" value="TerB-like"/>
    <property type="match status" value="1"/>
</dbReference>
<feature type="domain" description="J" evidence="1">
    <location>
        <begin position="185"/>
        <end position="249"/>
    </location>
</feature>
<evidence type="ECO:0000259" key="1">
    <source>
        <dbReference type="PROSITE" id="PS50076"/>
    </source>
</evidence>
<reference evidence="2 3" key="1">
    <citation type="submission" date="2017-11" db="EMBL/GenBank/DDBJ databases">
        <title>Draft genome sequence of Rhizobiales bacterium SY3-13.</title>
        <authorList>
            <person name="Sun C."/>
        </authorList>
    </citation>
    <scope>NUCLEOTIDE SEQUENCE [LARGE SCALE GENOMIC DNA]</scope>
    <source>
        <strain evidence="2 3">SY3-13</strain>
    </source>
</reference>
<dbReference type="InterPro" id="IPR050817">
    <property type="entry name" value="DjlA_DnaK_co-chaperone"/>
</dbReference>
<dbReference type="Proteomes" id="UP000229498">
    <property type="component" value="Unassembled WGS sequence"/>
</dbReference>
<proteinExistence type="predicted"/>
<dbReference type="CDD" id="cd07316">
    <property type="entry name" value="terB_like_DjlA"/>
    <property type="match status" value="1"/>
</dbReference>
<name>A0A2M9FXB7_9PROT</name>
<comment type="caution">
    <text evidence="2">The sequence shown here is derived from an EMBL/GenBank/DDBJ whole genome shotgun (WGS) entry which is preliminary data.</text>
</comment>
<dbReference type="CDD" id="cd06257">
    <property type="entry name" value="DnaJ"/>
    <property type="match status" value="1"/>
</dbReference>
<dbReference type="SMART" id="SM00271">
    <property type="entry name" value="DnaJ"/>
    <property type="match status" value="1"/>
</dbReference>
<dbReference type="InterPro" id="IPR007791">
    <property type="entry name" value="DjlA_N"/>
</dbReference>
<accession>A0A2M9FXB7</accession>
<dbReference type="Pfam" id="PF00226">
    <property type="entry name" value="DnaJ"/>
    <property type="match status" value="1"/>
</dbReference>
<keyword evidence="3" id="KW-1185">Reference proteome</keyword>
<dbReference type="EMBL" id="PHIG01000048">
    <property type="protein sequence ID" value="PJK28111.1"/>
    <property type="molecule type" value="Genomic_DNA"/>
</dbReference>
<dbReference type="RefSeq" id="WP_109792908.1">
    <property type="nucleotide sequence ID" value="NZ_PHIG01000048.1"/>
</dbReference>
<dbReference type="PANTHER" id="PTHR24074">
    <property type="entry name" value="CO-CHAPERONE PROTEIN DJLA"/>
    <property type="match status" value="1"/>
</dbReference>
<organism evidence="2 3">
    <name type="scientific">Minwuia thermotolerans</name>
    <dbReference type="NCBI Taxonomy" id="2056226"/>
    <lineage>
        <taxon>Bacteria</taxon>
        <taxon>Pseudomonadati</taxon>
        <taxon>Pseudomonadota</taxon>
        <taxon>Alphaproteobacteria</taxon>
        <taxon>Minwuiales</taxon>
        <taxon>Minwuiaceae</taxon>
        <taxon>Minwuia</taxon>
    </lineage>
</organism>
<gene>
    <name evidence="2" type="ORF">CVT23_18945</name>
</gene>